<feature type="compositionally biased region" description="Polar residues" evidence="1">
    <location>
        <begin position="2339"/>
        <end position="2350"/>
    </location>
</feature>
<feature type="region of interest" description="Disordered" evidence="1">
    <location>
        <begin position="1593"/>
        <end position="1612"/>
    </location>
</feature>
<evidence type="ECO:0000256" key="1">
    <source>
        <dbReference type="SAM" id="MobiDB-lite"/>
    </source>
</evidence>
<feature type="compositionally biased region" description="Basic and acidic residues" evidence="1">
    <location>
        <begin position="1864"/>
        <end position="1886"/>
    </location>
</feature>
<feature type="region of interest" description="Disordered" evidence="1">
    <location>
        <begin position="874"/>
        <end position="1054"/>
    </location>
</feature>
<feature type="compositionally biased region" description="Acidic residues" evidence="1">
    <location>
        <begin position="1428"/>
        <end position="1440"/>
    </location>
</feature>
<feature type="compositionally biased region" description="Basic and acidic residues" evidence="1">
    <location>
        <begin position="986"/>
        <end position="1011"/>
    </location>
</feature>
<feature type="compositionally biased region" description="Basic and acidic residues" evidence="1">
    <location>
        <begin position="830"/>
        <end position="845"/>
    </location>
</feature>
<feature type="region of interest" description="Disordered" evidence="1">
    <location>
        <begin position="2048"/>
        <end position="2228"/>
    </location>
</feature>
<feature type="compositionally biased region" description="Polar residues" evidence="1">
    <location>
        <begin position="2903"/>
        <end position="2923"/>
    </location>
</feature>
<feature type="compositionally biased region" description="Acidic residues" evidence="1">
    <location>
        <begin position="3459"/>
        <end position="3472"/>
    </location>
</feature>
<feature type="compositionally biased region" description="Basic and acidic residues" evidence="1">
    <location>
        <begin position="2095"/>
        <end position="2123"/>
    </location>
</feature>
<feature type="compositionally biased region" description="Polar residues" evidence="1">
    <location>
        <begin position="1175"/>
        <end position="1191"/>
    </location>
</feature>
<feature type="compositionally biased region" description="Basic and acidic residues" evidence="1">
    <location>
        <begin position="2216"/>
        <end position="2228"/>
    </location>
</feature>
<feature type="region of interest" description="Disordered" evidence="1">
    <location>
        <begin position="1069"/>
        <end position="1131"/>
    </location>
</feature>
<feature type="compositionally biased region" description="Polar residues" evidence="1">
    <location>
        <begin position="2273"/>
        <end position="2291"/>
    </location>
</feature>
<feature type="compositionally biased region" description="Basic and acidic residues" evidence="1">
    <location>
        <begin position="2176"/>
        <end position="2209"/>
    </location>
</feature>
<feature type="compositionally biased region" description="Basic and acidic residues" evidence="1">
    <location>
        <begin position="938"/>
        <end position="958"/>
    </location>
</feature>
<feature type="compositionally biased region" description="Basic and acidic residues" evidence="1">
    <location>
        <begin position="1968"/>
        <end position="1977"/>
    </location>
</feature>
<feature type="compositionally biased region" description="Basic and acidic residues" evidence="1">
    <location>
        <begin position="689"/>
        <end position="702"/>
    </location>
</feature>
<proteinExistence type="predicted"/>
<feature type="compositionally biased region" description="Basic and acidic residues" evidence="1">
    <location>
        <begin position="2075"/>
        <end position="2085"/>
    </location>
</feature>
<feature type="compositionally biased region" description="Basic and acidic residues" evidence="1">
    <location>
        <begin position="2377"/>
        <end position="2415"/>
    </location>
</feature>
<feature type="region of interest" description="Disordered" evidence="1">
    <location>
        <begin position="671"/>
        <end position="706"/>
    </location>
</feature>
<feature type="compositionally biased region" description="Basic and acidic residues" evidence="1">
    <location>
        <begin position="1659"/>
        <end position="1688"/>
    </location>
</feature>
<evidence type="ECO:0000313" key="3">
    <source>
        <dbReference type="Proteomes" id="UP001408789"/>
    </source>
</evidence>
<feature type="region of interest" description="Disordered" evidence="1">
    <location>
        <begin position="2262"/>
        <end position="2420"/>
    </location>
</feature>
<organism evidence="2 3">
    <name type="scientific">Deinandra increscens subsp. villosa</name>
    <dbReference type="NCBI Taxonomy" id="3103831"/>
    <lineage>
        <taxon>Eukaryota</taxon>
        <taxon>Viridiplantae</taxon>
        <taxon>Streptophyta</taxon>
        <taxon>Embryophyta</taxon>
        <taxon>Tracheophyta</taxon>
        <taxon>Spermatophyta</taxon>
        <taxon>Magnoliopsida</taxon>
        <taxon>eudicotyledons</taxon>
        <taxon>Gunneridae</taxon>
        <taxon>Pentapetalae</taxon>
        <taxon>asterids</taxon>
        <taxon>campanulids</taxon>
        <taxon>Asterales</taxon>
        <taxon>Asteraceae</taxon>
        <taxon>Asteroideae</taxon>
        <taxon>Heliantheae alliance</taxon>
        <taxon>Madieae</taxon>
        <taxon>Madiinae</taxon>
        <taxon>Deinandra</taxon>
    </lineage>
</organism>
<feature type="compositionally biased region" description="Basic and acidic residues" evidence="1">
    <location>
        <begin position="1840"/>
        <end position="1857"/>
    </location>
</feature>
<feature type="compositionally biased region" description="Acidic residues" evidence="1">
    <location>
        <begin position="1913"/>
        <end position="1923"/>
    </location>
</feature>
<accession>A0AAP0GZK5</accession>
<feature type="compositionally biased region" description="Polar residues" evidence="1">
    <location>
        <begin position="1348"/>
        <end position="1363"/>
    </location>
</feature>
<feature type="compositionally biased region" description="Low complexity" evidence="1">
    <location>
        <begin position="2524"/>
        <end position="2538"/>
    </location>
</feature>
<feature type="compositionally biased region" description="Acidic residues" evidence="1">
    <location>
        <begin position="1704"/>
        <end position="1715"/>
    </location>
</feature>
<feature type="compositionally biased region" description="Polar residues" evidence="1">
    <location>
        <begin position="2603"/>
        <end position="2621"/>
    </location>
</feature>
<feature type="compositionally biased region" description="Basic and acidic residues" evidence="1">
    <location>
        <begin position="426"/>
        <end position="441"/>
    </location>
</feature>
<feature type="compositionally biased region" description="Polar residues" evidence="1">
    <location>
        <begin position="2506"/>
        <end position="2516"/>
    </location>
</feature>
<feature type="compositionally biased region" description="Polar residues" evidence="1">
    <location>
        <begin position="2054"/>
        <end position="2071"/>
    </location>
</feature>
<feature type="compositionally biased region" description="Basic and acidic residues" evidence="1">
    <location>
        <begin position="796"/>
        <end position="806"/>
    </location>
</feature>
<feature type="region of interest" description="Disordered" evidence="1">
    <location>
        <begin position="1407"/>
        <end position="1521"/>
    </location>
</feature>
<feature type="compositionally biased region" description="Basic and acidic residues" evidence="1">
    <location>
        <begin position="1441"/>
        <end position="1486"/>
    </location>
</feature>
<feature type="compositionally biased region" description="Basic and acidic residues" evidence="1">
    <location>
        <begin position="3398"/>
        <end position="3421"/>
    </location>
</feature>
<feature type="compositionally biased region" description="Basic and acidic residues" evidence="1">
    <location>
        <begin position="298"/>
        <end position="322"/>
    </location>
</feature>
<feature type="compositionally biased region" description="Basic and acidic residues" evidence="1">
    <location>
        <begin position="1327"/>
        <end position="1346"/>
    </location>
</feature>
<feature type="compositionally biased region" description="Basic and acidic residues" evidence="1">
    <location>
        <begin position="459"/>
        <end position="491"/>
    </location>
</feature>
<feature type="region of interest" description="Disordered" evidence="1">
    <location>
        <begin position="2825"/>
        <end position="2869"/>
    </location>
</feature>
<feature type="region of interest" description="Disordered" evidence="1">
    <location>
        <begin position="1621"/>
        <end position="1723"/>
    </location>
</feature>
<keyword evidence="3" id="KW-1185">Reference proteome</keyword>
<feature type="compositionally biased region" description="Polar residues" evidence="1">
    <location>
        <begin position="1407"/>
        <end position="1427"/>
    </location>
</feature>
<feature type="compositionally biased region" description="Basic and acidic residues" evidence="1">
    <location>
        <begin position="3432"/>
        <end position="3458"/>
    </location>
</feature>
<feature type="compositionally biased region" description="Basic and acidic residues" evidence="1">
    <location>
        <begin position="1195"/>
        <end position="1225"/>
    </location>
</feature>
<dbReference type="Proteomes" id="UP001408789">
    <property type="component" value="Unassembled WGS sequence"/>
</dbReference>
<dbReference type="EMBL" id="JBCNJP010000015">
    <property type="protein sequence ID" value="KAK9067321.1"/>
    <property type="molecule type" value="Genomic_DNA"/>
</dbReference>
<feature type="compositionally biased region" description="Basic and acidic residues" evidence="1">
    <location>
        <begin position="1088"/>
        <end position="1103"/>
    </location>
</feature>
<feature type="region of interest" description="Disordered" evidence="1">
    <location>
        <begin position="2484"/>
        <end position="2575"/>
    </location>
</feature>
<feature type="compositionally biased region" description="Basic and acidic residues" evidence="1">
    <location>
        <begin position="902"/>
        <end position="927"/>
    </location>
</feature>
<feature type="compositionally biased region" description="Basic and acidic residues" evidence="1">
    <location>
        <begin position="1948"/>
        <end position="1957"/>
    </location>
</feature>
<feature type="region of interest" description="Disordered" evidence="1">
    <location>
        <begin position="3111"/>
        <end position="3147"/>
    </location>
</feature>
<feature type="compositionally biased region" description="Basic and acidic residues" evidence="1">
    <location>
        <begin position="1509"/>
        <end position="1521"/>
    </location>
</feature>
<feature type="compositionally biased region" description="Basic and acidic residues" evidence="1">
    <location>
        <begin position="773"/>
        <end position="783"/>
    </location>
</feature>
<feature type="compositionally biased region" description="Polar residues" evidence="1">
    <location>
        <begin position="1117"/>
        <end position="1131"/>
    </location>
</feature>
<feature type="compositionally biased region" description="Basic and acidic residues" evidence="1">
    <location>
        <begin position="564"/>
        <end position="586"/>
    </location>
</feature>
<feature type="compositionally biased region" description="Basic and acidic residues" evidence="1">
    <location>
        <begin position="2924"/>
        <end position="2944"/>
    </location>
</feature>
<feature type="compositionally biased region" description="Acidic residues" evidence="1">
    <location>
        <begin position="1030"/>
        <end position="1042"/>
    </location>
</feature>
<feature type="region of interest" description="Disordered" evidence="1">
    <location>
        <begin position="2594"/>
        <end position="2621"/>
    </location>
</feature>
<feature type="compositionally biased region" description="Basic and acidic residues" evidence="1">
    <location>
        <begin position="1782"/>
        <end position="1805"/>
    </location>
</feature>
<feature type="region of interest" description="Disordered" evidence="1">
    <location>
        <begin position="731"/>
        <end position="853"/>
    </location>
</feature>
<feature type="compositionally biased region" description="Polar residues" evidence="1">
    <location>
        <begin position="1958"/>
        <end position="1967"/>
    </location>
</feature>
<feature type="region of interest" description="Disordered" evidence="1">
    <location>
        <begin position="564"/>
        <end position="633"/>
    </location>
</feature>
<feature type="region of interest" description="Disordered" evidence="1">
    <location>
        <begin position="3319"/>
        <end position="3479"/>
    </location>
</feature>
<feature type="region of interest" description="Disordered" evidence="1">
    <location>
        <begin position="2971"/>
        <end position="3006"/>
    </location>
</feature>
<feature type="compositionally biased region" description="Basic and acidic residues" evidence="1">
    <location>
        <begin position="2326"/>
        <end position="2338"/>
    </location>
</feature>
<feature type="compositionally biased region" description="Polar residues" evidence="1">
    <location>
        <begin position="785"/>
        <end position="795"/>
    </location>
</feature>
<name>A0AAP0GZK5_9ASTR</name>
<feature type="region of interest" description="Disordered" evidence="1">
    <location>
        <begin position="425"/>
        <end position="492"/>
    </location>
</feature>
<feature type="compositionally biased region" description="Basic and acidic residues" evidence="1">
    <location>
        <begin position="3346"/>
        <end position="3355"/>
    </location>
</feature>
<feature type="compositionally biased region" description="Polar residues" evidence="1">
    <location>
        <begin position="3114"/>
        <end position="3130"/>
    </location>
</feature>
<feature type="compositionally biased region" description="Basic and acidic residues" evidence="1">
    <location>
        <begin position="222"/>
        <end position="242"/>
    </location>
</feature>
<comment type="caution">
    <text evidence="2">The sequence shown here is derived from an EMBL/GenBank/DDBJ whole genome shotgun (WGS) entry which is preliminary data.</text>
</comment>
<feature type="compositionally biased region" description="Polar residues" evidence="1">
    <location>
        <begin position="1888"/>
        <end position="1902"/>
    </location>
</feature>
<feature type="compositionally biased region" description="Basic and acidic residues" evidence="1">
    <location>
        <begin position="279"/>
        <end position="289"/>
    </location>
</feature>
<feature type="compositionally biased region" description="Polar residues" evidence="1">
    <location>
        <begin position="1496"/>
        <end position="1507"/>
    </location>
</feature>
<feature type="compositionally biased region" description="Basic and acidic residues" evidence="1">
    <location>
        <begin position="3244"/>
        <end position="3280"/>
    </location>
</feature>
<feature type="region of interest" description="Disordered" evidence="1">
    <location>
        <begin position="3227"/>
        <end position="3297"/>
    </location>
</feature>
<feature type="region of interest" description="Disordered" evidence="1">
    <location>
        <begin position="2900"/>
        <end position="2944"/>
    </location>
</feature>
<feature type="compositionally biased region" description="Basic and acidic residues" evidence="1">
    <location>
        <begin position="3319"/>
        <end position="3329"/>
    </location>
</feature>
<feature type="compositionally biased region" description="Basic and acidic residues" evidence="1">
    <location>
        <begin position="3227"/>
        <end position="3236"/>
    </location>
</feature>
<sequence length="3517" mass="393200">MSLAVSPVMARRLPPSMARSEVRDGCARFAPHRDVAGDVSAFGSDWILVRTEAIVEAVGPVPEQITPVKIVGVKVLLDMNRSKMKEHMRYCVSYPEVKGVMMEGMEDLVVPPVMIDYVTRVLHDYGGFEAETSEREESALISENYEEKVTELPSNKAKQLETSSLVAETVNTPLETGKSTEESGIFSQALSVPMVIADEHSNMPESCKAAKQTESEEEAVENEEKAIESEVCKEDAPEKAESEVGSELFDSVVPSKKEAISILEKNQGDSNGVTSSQDAKCEDIKETPAEQHVTTVTDFKEQDLNETRRELVKEETEDKNVDAQEASEQCEIVSEDIEEQKSEESVKKTEQDEEIEEIKLDVETEKREQNGLLQAVTSDAYISTQTMSEVETTEHEQKDEDVNVLEECQDKDDIASTQEVTFEGDLQEKNHHSEDKEHEIVGAKGSIEEDADVISTQKEVVKESIKNEEPDDGKAIEKEVCEENDPKKAELGEGLEIYDSAAPSQKETLNMLEKNQGDGDGVTSSQEAPCVDVEETTTVQHVTTVIDFKEPDLNEKVREFIKEETEDKSLDAQEASKECEKGVKEEIEQEPEESVKKIEEEEEIVTNDVNISAQTKSQVEKIEHEEEEKSDGLTIKEECETDSEKVVHEHAVNKAAIVIINKDEEKEQEVNVLEKDEGVDDVTSTENVTFEKDLLEKNRHNEDEESEIVTAEEIIEKDTEVIISNEKTEEQMLLNSIPSDVCISAQPEPDEESTEKNDEEAIENDDGLTNENVLEKTETEGLKLSDSSSMALNENETARKDEDQGKQQDIYVSEEGRNGGDDVISSESASNKDIKETTTHQHETTVADFETGQDLSATHREILIEKAMEKSVDAQEEIAQYDDGAKGEIEQNLEESVNETDSYSRNEQEEYTEEIKPSVKTIEEKDVCISTQIESQEEATKNEEYDNENDGDHKEKLDNLLVDGVFEESDLKKTETEAAIQLSDGSKVKTRESVDADTEETKSSDETKESEEQQGFLHAITSYFFSSTQTEDEGNNDEEIIENDGGQTEKPESQVEVVCIATSSEMAEYEEGMKHSDSFSTTPNENETLSKEEKMEKEEEIKTSEVQGGGSDVTGLHNASNEEIQDTTIGQRDTVVTYGEEGQGVSAIPKEILTEEAEDKSVDAQEISLELGQPDEQNVGDTHPCLSNISENPEDEIKKEEKDLSHESVEDTSDDTTKQEKRTLEQETVEELSEQGDVSRETVIDSNETTEVEPQENITPTNPVETATKDTSKSDMEKAESENLPIEDLETVSEVQIPELVAKLEDSVPKEECSISETETNLDEEKETVAKEISSDEKIEVQHGGDDVTNSQNASSEDIQETTIDQHDTTVAYVEEGQSVSAMPKEILKEEAEDKSIDADEISLELRQTNEQNVKETQPCLSETISENPEDENKIEDEDLSHESVEDIHDDTTREEKCTLEQQPMEEHSNQDDASKEIITDLKETTEVEPQEDIKSSTLVETSTEDISISEKDKADSENLPIEDLKAVSEVQIPELVSKSEESGLKEECFISEAETHVDEEKKIVTKEISSDEKTERTAEIKHVTVKEVCEETSSEKAEFEEGLKLSDGSDMKINEEAITTLKDDDQEKDHEVNMPAESQGENSITSLQDDVYEEKEDLQDHDFTKSREGVTEDTEEIKSSVETKENTEDVIATNVCSSTQIQPEEETIENEEENGEKAVEYEENEIVSREENIEKNSDDVEETKMGEHATTVAYYEEGHSLGTVTKVLGEEEGDKSVVAQEETKRYEDVANDETEQKPEEHTNEIKTSVETNEEKDEEHAIESESDQHEKSDNLFVNEVCEKNDLKTIEYEEERQVSDSSNVKTRESVHEGAEETKSSDEIKENMEQQDIITTDVCSSMQTEYIEKTTEGEEKSDEETIENDDGQKEKPESPLVEVLQEETSSEMAEPEKGIKHSDSLSTTLNENETLSKEEKLEREDEIITSEVQGGGDNVTSSQNASTEEIIETTIEEHDTAAAYVEKGQGVGTITQEVLIVAEDKSFDVEEMSLELGKPNEQNVEDTNPCLSETISENPEDGIKKEDKHLSPEGVEDANDDTTKEEKCKLEQEPIEEHSDQDEVSKEEGTSLNETTELEPKENITPYNPLKTSTEATSNSEKEKEESKNLPIEELETVSEVHIPELEPKSEESMLKEECFISETETHLDEEKDTVTTEISSDEQKDQTSEIKQETVKEICEETSLEKAEFEEGLKLSDDSNIEITDKGITSSKYDDQEVNMSAESQVEDNITNSQNEVSEEKEDLQEKNYHSEGNAGDFTKSGEGVDEDTEEIKSSVETKENTEHVITTNVCSSTKTEPDEQTIEKEEKNSERAIEDDQIESVSREGNLEKKQEEPKEETIYNEEKNEEVIAKEADDKSVHAQEVSEELAQTKLENVEIQACLTETIHEKREDNITKKDEDLSYDSIEHINESISEEKCFPDEITKKIEISKLEHEPLEEQNDSPDEVTKENLGNLNETSVEPQEDVTPSSSLETSTEDTSNSEAKAESESLPIGDLESVSEVHIPDVMPRSEDSKVKEECLTSGTVTCADEENRIVAKEISSDENLETHGSTQQPENSYRTTEENVTQLEQISEINSLYENRDMKENVTQESQPISIEDCSEMVKDVILTEKVPLETEAEMRMNDFKKQIVQEDSYSTELEEGSAPDQKEMISYSESIPVGNPEVTEVNVDAQIGQEDSQGKEHISCVSKVINEVDQEPKEETVASLEESTTIASPVDLSNIESTAYPSKVTTEVDQEPQALESDIDVHIPVVVADSEDSKEKEECIVFTTAENTNENNVEEQDAKTSEISSAADTEHEHVPKAPTKSDEAKSSELITEEKALTIENLEIHGEFKPTSDLVIEEDQVTTETKPQPEQSEITSENMTSDHTLESKLEHMSSKDLEDAKEDVTLAPQNEIKIIEDQNETTNNIILTDEVAVETERENERNETGQVSEDSICPTKVDNTSSPNQKELANEVLLEDEKANESQSIEDIINEEAKQPKLNQLISNTDDLVLSSTEQDIEVRSEESMGHDDMLKLEEKPTEDSEIAAKVDEIVPECGEASATDVKIREKGELVNCDSQEPSEDNTLLSQSDKNTEEPDVLSSVEKDVINGVDERSEEALIIDVQKHEKDLDHEPEVRIADVVSNVESPEIEPPCLHTKEAPSEFIKQEDQREQKKADDSIEAVIPVEDVKTSTRDLEVPSAMDATADKPNNKTVEVHEAGKELLKDSESHESTFDLSKPVEESSGLKQEPLEVDAPEILGTTATKDLKISQKYVTDDLIKESQTHPEIQKYEAPAYTVDKQQSPNEPHPKENKTLTEKIGSSYEQGEPIAESSIPEASNLKVDKASGTDTQSSKTFFIDQKEKSESVEPAKFKMDDVLHEPAKGNSEAAKNLTGEKDSGLTKDQQVDKEEIGESGVKTEEEYEDEDEDNEDDEKMGSISDAPVMVEASKDMEVKAHKKSHNILSGVGSKVKHSIAKFD</sequence>
<reference evidence="2 3" key="1">
    <citation type="submission" date="2024-04" db="EMBL/GenBank/DDBJ databases">
        <title>The reference genome of an endangered Asteraceae, Deinandra increscens subsp. villosa, native to the Central Coast of California.</title>
        <authorList>
            <person name="Guilliams M."/>
            <person name="Hasenstab-Lehman K."/>
            <person name="Meyer R."/>
            <person name="Mcevoy S."/>
        </authorList>
    </citation>
    <scope>NUCLEOTIDE SEQUENCE [LARGE SCALE GENOMIC DNA]</scope>
    <source>
        <tissue evidence="2">Leaf</tissue>
    </source>
</reference>
<feature type="compositionally biased region" description="Polar residues" evidence="1">
    <location>
        <begin position="268"/>
        <end position="278"/>
    </location>
</feature>
<feature type="compositionally biased region" description="Basic and acidic residues" evidence="1">
    <location>
        <begin position="1818"/>
        <end position="1833"/>
    </location>
</feature>
<feature type="region of interest" description="Disordered" evidence="1">
    <location>
        <begin position="1770"/>
        <end position="2000"/>
    </location>
</feature>
<feature type="compositionally biased region" description="Basic and acidic residues" evidence="1">
    <location>
        <begin position="1267"/>
        <end position="1281"/>
    </location>
</feature>
<feature type="compositionally biased region" description="Basic and acidic residues" evidence="1">
    <location>
        <begin position="2351"/>
        <end position="2370"/>
    </location>
</feature>
<feature type="region of interest" description="Disordered" evidence="1">
    <location>
        <begin position="1147"/>
        <end position="1287"/>
    </location>
</feature>
<feature type="compositionally biased region" description="Basic and acidic residues" evidence="1">
    <location>
        <begin position="2564"/>
        <end position="2575"/>
    </location>
</feature>
<feature type="region of interest" description="Disordered" evidence="1">
    <location>
        <begin position="204"/>
        <end position="249"/>
    </location>
</feature>
<feature type="region of interest" description="Disordered" evidence="1">
    <location>
        <begin position="263"/>
        <end position="329"/>
    </location>
</feature>
<feature type="compositionally biased region" description="Basic and acidic residues" evidence="1">
    <location>
        <begin position="2850"/>
        <end position="2869"/>
    </location>
</feature>
<protein>
    <submittedName>
        <fullName evidence="2">Uncharacterized protein</fullName>
    </submittedName>
</protein>
<evidence type="ECO:0000313" key="2">
    <source>
        <dbReference type="EMBL" id="KAK9067321.1"/>
    </source>
</evidence>
<feature type="region of interest" description="Disordered" evidence="1">
    <location>
        <begin position="3059"/>
        <end position="3082"/>
    </location>
</feature>
<feature type="compositionally biased region" description="Polar residues" evidence="1">
    <location>
        <begin position="607"/>
        <end position="617"/>
    </location>
</feature>
<feature type="compositionally biased region" description="Polar residues" evidence="1">
    <location>
        <begin position="1640"/>
        <end position="1649"/>
    </location>
</feature>
<feature type="compositionally biased region" description="Basic and acidic residues" evidence="1">
    <location>
        <begin position="2975"/>
        <end position="2984"/>
    </location>
</feature>
<feature type="region of interest" description="Disordered" evidence="1">
    <location>
        <begin position="1307"/>
        <end position="1366"/>
    </location>
</feature>
<feature type="compositionally biased region" description="Acidic residues" evidence="1">
    <location>
        <begin position="748"/>
        <end position="768"/>
    </location>
</feature>
<feature type="compositionally biased region" description="Polar residues" evidence="1">
    <location>
        <begin position="1256"/>
        <end position="1265"/>
    </location>
</feature>
<gene>
    <name evidence="2" type="ORF">SSX86_014647</name>
</gene>
<feature type="compositionally biased region" description="Basic and acidic residues" evidence="1">
    <location>
        <begin position="1621"/>
        <end position="1633"/>
    </location>
</feature>